<organism evidence="1">
    <name type="scientific">Arundo donax</name>
    <name type="common">Giant reed</name>
    <name type="synonym">Donax arundinaceus</name>
    <dbReference type="NCBI Taxonomy" id="35708"/>
    <lineage>
        <taxon>Eukaryota</taxon>
        <taxon>Viridiplantae</taxon>
        <taxon>Streptophyta</taxon>
        <taxon>Embryophyta</taxon>
        <taxon>Tracheophyta</taxon>
        <taxon>Spermatophyta</taxon>
        <taxon>Magnoliopsida</taxon>
        <taxon>Liliopsida</taxon>
        <taxon>Poales</taxon>
        <taxon>Poaceae</taxon>
        <taxon>PACMAD clade</taxon>
        <taxon>Arundinoideae</taxon>
        <taxon>Arundineae</taxon>
        <taxon>Arundo</taxon>
    </lineage>
</organism>
<dbReference type="EMBL" id="GBRH01252688">
    <property type="protein sequence ID" value="JAD45207.1"/>
    <property type="molecule type" value="Transcribed_RNA"/>
</dbReference>
<proteinExistence type="predicted"/>
<name>A0A0A9ADQ7_ARUDO</name>
<reference evidence="1" key="1">
    <citation type="submission" date="2014-09" db="EMBL/GenBank/DDBJ databases">
        <authorList>
            <person name="Magalhaes I.L.F."/>
            <person name="Oliveira U."/>
            <person name="Santos F.R."/>
            <person name="Vidigal T.H.D.A."/>
            <person name="Brescovit A.D."/>
            <person name="Santos A.J."/>
        </authorList>
    </citation>
    <scope>NUCLEOTIDE SEQUENCE</scope>
    <source>
        <tissue evidence="1">Shoot tissue taken approximately 20 cm above the soil surface</tissue>
    </source>
</reference>
<protein>
    <submittedName>
        <fullName evidence="1">Uncharacterized protein</fullName>
    </submittedName>
</protein>
<reference evidence="1" key="2">
    <citation type="journal article" date="2015" name="Data Brief">
        <title>Shoot transcriptome of the giant reed, Arundo donax.</title>
        <authorList>
            <person name="Barrero R.A."/>
            <person name="Guerrero F.D."/>
            <person name="Moolhuijzen P."/>
            <person name="Goolsby J.A."/>
            <person name="Tidwell J."/>
            <person name="Bellgard S.E."/>
            <person name="Bellgard M.I."/>
        </authorList>
    </citation>
    <scope>NUCLEOTIDE SEQUENCE</scope>
    <source>
        <tissue evidence="1">Shoot tissue taken approximately 20 cm above the soil surface</tissue>
    </source>
</reference>
<sequence length="33" mass="3812">MLCMSFHLQLSMVSISNFKMLHTSGSFHRTEIP</sequence>
<dbReference type="AlphaFoldDB" id="A0A0A9ADQ7"/>
<accession>A0A0A9ADQ7</accession>
<evidence type="ECO:0000313" key="1">
    <source>
        <dbReference type="EMBL" id="JAD45207.1"/>
    </source>
</evidence>